<sequence>MRRFYRLSIFLLLGVVLSAGSVAAFNQPSVNLGFTSFLDGAPPAGSGLYLTEYLQYYTADKLADLPFDDPSVDVTISLTQATYQSATELFPGARWGLNVMLPLVFIDSDPLPETDSGFGDLLVGPFLQWDPIMGKEGPRMLNRIELQTIWPTGKYDEKRALNPGSNHFSFNPYWSATLFLTQEVTASWRIHYLWNDTNDDPFGGADELKAGQAWHGNFTLDTAVFPKTLRVGLNGYFFDQLTHTRVDGRSIDDDERVFAVGPGGIWHISPDMHLFFNVYKEFEAENRPEGERYNLRFVWHL</sequence>
<reference evidence="2 3" key="1">
    <citation type="submission" date="2019-07" db="EMBL/GenBank/DDBJ databases">
        <title>Insights of Desulfuromonas acetexigens electromicrobiology.</title>
        <authorList>
            <person name="Katuri K."/>
            <person name="Sapireddy V."/>
            <person name="Shaw D.R."/>
            <person name="Saikaly P."/>
        </authorList>
    </citation>
    <scope>NUCLEOTIDE SEQUENCE [LARGE SCALE GENOMIC DNA]</scope>
    <source>
        <strain evidence="2 3">2873</strain>
    </source>
</reference>
<dbReference type="InterPro" id="IPR025737">
    <property type="entry name" value="FApF"/>
</dbReference>
<feature type="chain" id="PRO_5021990327" evidence="1">
    <location>
        <begin position="24"/>
        <end position="301"/>
    </location>
</feature>
<organism evidence="2 3">
    <name type="scientific">Trichloromonas acetexigens</name>
    <dbReference type="NCBI Taxonomy" id="38815"/>
    <lineage>
        <taxon>Bacteria</taxon>
        <taxon>Pseudomonadati</taxon>
        <taxon>Thermodesulfobacteriota</taxon>
        <taxon>Desulfuromonadia</taxon>
        <taxon>Desulfuromonadales</taxon>
        <taxon>Trichloromonadaceae</taxon>
        <taxon>Trichloromonas</taxon>
    </lineage>
</organism>
<dbReference type="Proteomes" id="UP000317155">
    <property type="component" value="Unassembled WGS sequence"/>
</dbReference>
<evidence type="ECO:0000256" key="1">
    <source>
        <dbReference type="SAM" id="SignalP"/>
    </source>
</evidence>
<evidence type="ECO:0000313" key="3">
    <source>
        <dbReference type="Proteomes" id="UP000317155"/>
    </source>
</evidence>
<comment type="caution">
    <text evidence="2">The sequence shown here is derived from an EMBL/GenBank/DDBJ whole genome shotgun (WGS) entry which is preliminary data.</text>
</comment>
<evidence type="ECO:0000313" key="2">
    <source>
        <dbReference type="EMBL" id="TRO78709.1"/>
    </source>
</evidence>
<proteinExistence type="predicted"/>
<dbReference type="AlphaFoldDB" id="A0A550J669"/>
<name>A0A550J669_9BACT</name>
<dbReference type="Pfam" id="PF13557">
    <property type="entry name" value="Phenol_MetA_deg"/>
    <property type="match status" value="1"/>
</dbReference>
<protein>
    <submittedName>
        <fullName evidence="2">Phenol degradation protein meta</fullName>
    </submittedName>
</protein>
<keyword evidence="3" id="KW-1185">Reference proteome</keyword>
<feature type="signal peptide" evidence="1">
    <location>
        <begin position="1"/>
        <end position="23"/>
    </location>
</feature>
<dbReference type="RefSeq" id="WP_092054707.1">
    <property type="nucleotide sequence ID" value="NZ_FOJJ01000007.1"/>
</dbReference>
<gene>
    <name evidence="2" type="ORF">FL622_15565</name>
</gene>
<dbReference type="OrthoDB" id="9798341at2"/>
<dbReference type="EMBL" id="VJVV01000015">
    <property type="protein sequence ID" value="TRO78709.1"/>
    <property type="molecule type" value="Genomic_DNA"/>
</dbReference>
<keyword evidence="1" id="KW-0732">Signal</keyword>
<accession>A0A550J669</accession>